<keyword evidence="4" id="KW-1185">Reference proteome</keyword>
<dbReference type="PROSITE" id="PS51257">
    <property type="entry name" value="PROKAR_LIPOPROTEIN"/>
    <property type="match status" value="1"/>
</dbReference>
<name>A0A0P7ACN1_9FLAO</name>
<evidence type="ECO:0000313" key="3">
    <source>
        <dbReference type="EMBL" id="KPM30250.1"/>
    </source>
</evidence>
<dbReference type="EMBL" id="LDJX01000012">
    <property type="protein sequence ID" value="KPM30250.1"/>
    <property type="molecule type" value="Genomic_DNA"/>
</dbReference>
<keyword evidence="3" id="KW-0645">Protease</keyword>
<dbReference type="STRING" id="1300341.I595_3660"/>
<dbReference type="PANTHER" id="PTHR30023">
    <property type="entry name" value="D-ALANYL-D-ALANINE CARBOXYPEPTIDASE"/>
    <property type="match status" value="1"/>
</dbReference>
<evidence type="ECO:0000256" key="1">
    <source>
        <dbReference type="ARBA" id="ARBA00006096"/>
    </source>
</evidence>
<dbReference type="RefSeq" id="WP_054560596.1">
    <property type="nucleotide sequence ID" value="NZ_LDJX01000012.1"/>
</dbReference>
<dbReference type="InterPro" id="IPR000667">
    <property type="entry name" value="Peptidase_S13"/>
</dbReference>
<dbReference type="OrthoDB" id="9802627at2"/>
<gene>
    <name evidence="3" type="ORF">I595_3660</name>
</gene>
<dbReference type="PATRIC" id="fig|1300341.3.peg.908"/>
<keyword evidence="2" id="KW-0378">Hydrolase</keyword>
<dbReference type="InterPro" id="IPR012338">
    <property type="entry name" value="Beta-lactam/transpept-like"/>
</dbReference>
<protein>
    <submittedName>
        <fullName evidence="3">Peptidase S13 D-Ala-D-Ala carboxypeptidase C</fullName>
    </submittedName>
</protein>
<proteinExistence type="inferred from homology"/>
<dbReference type="PRINTS" id="PR00922">
    <property type="entry name" value="DADACBPTASE3"/>
</dbReference>
<dbReference type="AlphaFoldDB" id="A0A0P7ACN1"/>
<comment type="similarity">
    <text evidence="1">Belongs to the peptidase S13 family.</text>
</comment>
<evidence type="ECO:0000256" key="2">
    <source>
        <dbReference type="ARBA" id="ARBA00022801"/>
    </source>
</evidence>
<dbReference type="GO" id="GO:0000270">
    <property type="term" value="P:peptidoglycan metabolic process"/>
    <property type="evidence" value="ECO:0007669"/>
    <property type="project" value="TreeGrafter"/>
</dbReference>
<organism evidence="3 4">
    <name type="scientific">Croceitalea dokdonensis DOKDO 023</name>
    <dbReference type="NCBI Taxonomy" id="1300341"/>
    <lineage>
        <taxon>Bacteria</taxon>
        <taxon>Pseudomonadati</taxon>
        <taxon>Bacteroidota</taxon>
        <taxon>Flavobacteriia</taxon>
        <taxon>Flavobacteriales</taxon>
        <taxon>Flavobacteriaceae</taxon>
        <taxon>Croceitalea</taxon>
    </lineage>
</organism>
<sequence>MLNRLHKNNHAVDIQIFKPLFWIGLAISFFLTGCGGTKALPAASTTSKLLKQNNTSAYFTGLLVVDLKTKDTLASLNAKRFFIPASTVKIVTLYAANHLLKDSLPSLFYAHKNDTTYIKGTGDPSWQHPYFKDQTALEFLKNQKNISLYPHNYKDDAFGPGWAWEDYPYAFSAERSGICLYGNVVNFTKKDTLSISPDFFRKNTTTKGQVTTRERHANSFTIASNFKDTIAIPFMTGNKVVKNLLEAELQKTVTLVNRFPEVVPKMLLGHSTDSIYRRMLYKSDNFLAEQLMLTASATLSDSLSFKIAKKHVLDNYLNTLKQTPRWVDGSGLSRYNLFTPEFLVGVLSQLWITIPQQRLLHLFPKWDANGTVPLEKEVENPSFIYGKSGSMGGVYNLCGYLKTKSGRYLAFSFMNNHFQQPSADIRKRMFETLCRIRDAY</sequence>
<dbReference type="SUPFAM" id="SSF56601">
    <property type="entry name" value="beta-lactamase/transpeptidase-like"/>
    <property type="match status" value="1"/>
</dbReference>
<dbReference type="Gene3D" id="3.40.710.10">
    <property type="entry name" value="DD-peptidase/beta-lactamase superfamily"/>
    <property type="match status" value="2"/>
</dbReference>
<dbReference type="Proteomes" id="UP000050280">
    <property type="component" value="Unassembled WGS sequence"/>
</dbReference>
<accession>A0A0P7ACN1</accession>
<dbReference type="Pfam" id="PF02113">
    <property type="entry name" value="Peptidase_S13"/>
    <property type="match status" value="1"/>
</dbReference>
<dbReference type="PANTHER" id="PTHR30023:SF0">
    <property type="entry name" value="PENICILLIN-SENSITIVE CARBOXYPEPTIDASE A"/>
    <property type="match status" value="1"/>
</dbReference>
<dbReference type="GO" id="GO:0004185">
    <property type="term" value="F:serine-type carboxypeptidase activity"/>
    <property type="evidence" value="ECO:0007669"/>
    <property type="project" value="InterPro"/>
</dbReference>
<keyword evidence="3" id="KW-0121">Carboxypeptidase</keyword>
<dbReference type="GO" id="GO:0006508">
    <property type="term" value="P:proteolysis"/>
    <property type="evidence" value="ECO:0007669"/>
    <property type="project" value="InterPro"/>
</dbReference>
<comment type="caution">
    <text evidence="3">The sequence shown here is derived from an EMBL/GenBank/DDBJ whole genome shotgun (WGS) entry which is preliminary data.</text>
</comment>
<evidence type="ECO:0000313" key="4">
    <source>
        <dbReference type="Proteomes" id="UP000050280"/>
    </source>
</evidence>
<reference evidence="3 4" key="1">
    <citation type="submission" date="2015-09" db="EMBL/GenBank/DDBJ databases">
        <title>Genome sequence of the marine flavobacterium Croceitalea dokdonensis DOKDO 023 that contains proton- and sodium-pumping rhodopsins.</title>
        <authorList>
            <person name="Kwon S.-K."/>
            <person name="Lee H.K."/>
            <person name="Kwak M.-J."/>
            <person name="Kim J.F."/>
        </authorList>
    </citation>
    <scope>NUCLEOTIDE SEQUENCE [LARGE SCALE GENOMIC DNA]</scope>
    <source>
        <strain evidence="3 4">DOKDO 023</strain>
    </source>
</reference>